<dbReference type="Proteomes" id="UP001324380">
    <property type="component" value="Chromosome"/>
</dbReference>
<feature type="signal peptide" evidence="1">
    <location>
        <begin position="1"/>
        <end position="23"/>
    </location>
</feature>
<dbReference type="InterPro" id="IPR011040">
    <property type="entry name" value="Sialidase"/>
</dbReference>
<keyword evidence="1" id="KW-0732">Signal</keyword>
<proteinExistence type="predicted"/>
<dbReference type="PANTHER" id="PTHR43752">
    <property type="entry name" value="BNR/ASP-BOX REPEAT FAMILY PROTEIN"/>
    <property type="match status" value="1"/>
</dbReference>
<evidence type="ECO:0000256" key="1">
    <source>
        <dbReference type="SAM" id="SignalP"/>
    </source>
</evidence>
<dbReference type="Pfam" id="PF13088">
    <property type="entry name" value="BNR_2"/>
    <property type="match status" value="1"/>
</dbReference>
<feature type="chain" id="PRO_5046095311" evidence="1">
    <location>
        <begin position="24"/>
        <end position="347"/>
    </location>
</feature>
<evidence type="ECO:0000259" key="2">
    <source>
        <dbReference type="Pfam" id="PF13088"/>
    </source>
</evidence>
<organism evidence="3 4">
    <name type="scientific">Mucilaginibacter sabulilitoris</name>
    <dbReference type="NCBI Taxonomy" id="1173583"/>
    <lineage>
        <taxon>Bacteria</taxon>
        <taxon>Pseudomonadati</taxon>
        <taxon>Bacteroidota</taxon>
        <taxon>Sphingobacteriia</taxon>
        <taxon>Sphingobacteriales</taxon>
        <taxon>Sphingobacteriaceae</taxon>
        <taxon>Mucilaginibacter</taxon>
    </lineage>
</organism>
<dbReference type="RefSeq" id="WP_321565346.1">
    <property type="nucleotide sequence ID" value="NZ_CP139558.1"/>
</dbReference>
<sequence length="347" mass="39035">MPRKIIMLLPLCMLLATATGLKAQEQWKVVKQELVFDNPPFKQCHASTITEIKTGELLLACFGGSQEGKKDVSIWFTKLNKEDKGKPEIIADGVQHDSVRFASWNPVLFKTKKGKVFLFYKVGPNPREWWGMFKTSDDEGKTWSQATRLPEGILGPIKNKPIQLANGTILAPSSVEEQDGRWKVHLEKSTDMGKTWEFIPVDTTSFDVIQPSILSYGNKKLQILCRSRQGNVIQAWSEDNGDTWGKLSKTELLNPNSGTDAVTLKDGKQLIVYNPDVPGKDWFNGRAKLRVACSADGLIWKDIAVLENGTKEEYSYPAIIQTKDGLIHITYTFDRKNIKHVVLQEGK</sequence>
<protein>
    <submittedName>
        <fullName evidence="3">Sialidase family protein</fullName>
    </submittedName>
</protein>
<dbReference type="EMBL" id="CP139558">
    <property type="protein sequence ID" value="WPU96247.1"/>
    <property type="molecule type" value="Genomic_DNA"/>
</dbReference>
<dbReference type="Gene3D" id="2.120.10.10">
    <property type="match status" value="1"/>
</dbReference>
<evidence type="ECO:0000313" key="3">
    <source>
        <dbReference type="EMBL" id="WPU96247.1"/>
    </source>
</evidence>
<name>A0ABZ0TUV9_9SPHI</name>
<feature type="domain" description="Sialidase" evidence="2">
    <location>
        <begin position="55"/>
        <end position="329"/>
    </location>
</feature>
<dbReference type="SUPFAM" id="SSF50939">
    <property type="entry name" value="Sialidases"/>
    <property type="match status" value="1"/>
</dbReference>
<dbReference type="PANTHER" id="PTHR43752:SF2">
    <property type="entry name" value="BNR_ASP-BOX REPEAT FAMILY PROTEIN"/>
    <property type="match status" value="1"/>
</dbReference>
<keyword evidence="4" id="KW-1185">Reference proteome</keyword>
<dbReference type="CDD" id="cd15482">
    <property type="entry name" value="Sialidase_non-viral"/>
    <property type="match status" value="1"/>
</dbReference>
<reference evidence="3 4" key="1">
    <citation type="submission" date="2023-11" db="EMBL/GenBank/DDBJ databases">
        <title>Analysis of the Genomes of Mucilaginibacter gossypii cycad 4 and M. sabulilitoris SNA2: microbes with the potential for plant growth promotion.</title>
        <authorList>
            <person name="Hirsch A.M."/>
            <person name="Humm E."/>
            <person name="Rubbi M."/>
            <person name="Del Vecchio G."/>
            <person name="Ha S.M."/>
            <person name="Pellegrini M."/>
            <person name="Gunsalus R.P."/>
        </authorList>
    </citation>
    <scope>NUCLEOTIDE SEQUENCE [LARGE SCALE GENOMIC DNA]</scope>
    <source>
        <strain evidence="3 4">SNA2</strain>
    </source>
</reference>
<accession>A0ABZ0TUV9</accession>
<gene>
    <name evidence="3" type="ORF">SNE25_12035</name>
</gene>
<evidence type="ECO:0000313" key="4">
    <source>
        <dbReference type="Proteomes" id="UP001324380"/>
    </source>
</evidence>
<dbReference type="InterPro" id="IPR036278">
    <property type="entry name" value="Sialidase_sf"/>
</dbReference>